<dbReference type="Pfam" id="PF00041">
    <property type="entry name" value="fn3"/>
    <property type="match status" value="2"/>
</dbReference>
<evidence type="ECO:0000313" key="4">
    <source>
        <dbReference type="Proteomes" id="UP000228934"/>
    </source>
</evidence>
<accession>A0A2G9RM67</accession>
<keyword evidence="1" id="KW-0677">Repeat</keyword>
<evidence type="ECO:0000259" key="2">
    <source>
        <dbReference type="PROSITE" id="PS50853"/>
    </source>
</evidence>
<dbReference type="InterPro" id="IPR003961">
    <property type="entry name" value="FN3_dom"/>
</dbReference>
<feature type="domain" description="Fibronectin type-III" evidence="2">
    <location>
        <begin position="52"/>
        <end position="135"/>
    </location>
</feature>
<proteinExistence type="predicted"/>
<dbReference type="PANTHER" id="PTHR46708:SF11">
    <property type="entry name" value="RECEPTOR-TYPE TYROSINE-PROTEIN PHOSPHATASE ETA-LIKE"/>
    <property type="match status" value="1"/>
</dbReference>
<dbReference type="InterPro" id="IPR013783">
    <property type="entry name" value="Ig-like_fold"/>
</dbReference>
<dbReference type="EMBL" id="KV936245">
    <property type="protein sequence ID" value="PIO28960.1"/>
    <property type="molecule type" value="Genomic_DNA"/>
</dbReference>
<feature type="domain" description="Fibronectin type-III" evidence="2">
    <location>
        <begin position="136"/>
        <end position="220"/>
    </location>
</feature>
<dbReference type="InterPro" id="IPR050991">
    <property type="entry name" value="ECM_Regulatory_Proteins"/>
</dbReference>
<dbReference type="PROSITE" id="PS50853">
    <property type="entry name" value="FN3"/>
    <property type="match status" value="2"/>
</dbReference>
<name>A0A2G9RM67_AQUCT</name>
<gene>
    <name evidence="3" type="ORF">AB205_0064870</name>
</gene>
<dbReference type="CDD" id="cd00063">
    <property type="entry name" value="FN3"/>
    <property type="match status" value="2"/>
</dbReference>
<dbReference type="AlphaFoldDB" id="A0A2G9RM67"/>
<dbReference type="PANTHER" id="PTHR46708">
    <property type="entry name" value="TENASCIN"/>
    <property type="match status" value="1"/>
</dbReference>
<reference evidence="4" key="1">
    <citation type="journal article" date="2017" name="Nat. Commun.">
        <title>The North American bullfrog draft genome provides insight into hormonal regulation of long noncoding RNA.</title>
        <authorList>
            <person name="Hammond S.A."/>
            <person name="Warren R.L."/>
            <person name="Vandervalk B.P."/>
            <person name="Kucuk E."/>
            <person name="Khan H."/>
            <person name="Gibb E.A."/>
            <person name="Pandoh P."/>
            <person name="Kirk H."/>
            <person name="Zhao Y."/>
            <person name="Jones M."/>
            <person name="Mungall A.J."/>
            <person name="Coope R."/>
            <person name="Pleasance S."/>
            <person name="Moore R.A."/>
            <person name="Holt R.A."/>
            <person name="Round J.M."/>
            <person name="Ohora S."/>
            <person name="Walle B.V."/>
            <person name="Veldhoen N."/>
            <person name="Helbing C.C."/>
            <person name="Birol I."/>
        </authorList>
    </citation>
    <scope>NUCLEOTIDE SEQUENCE [LARGE SCALE GENOMIC DNA]</scope>
</reference>
<sequence>MVGSSSSNTTTQTTYTFESLTPGNNYSFLVYSVASNKSGQQETISSYTKPATIKNLKTESATINSISLSWQQPDGNVDYYKIVNSNTSSTITTFSTTTVIGSLTPGSPYSFWIYAVIGSDIEGDGTNIIVYTIPDVVQNLQIMNASTTSVTLNWNPPYGYATSYMIQILQNSTFVTNVTSTSVTIQYLTPGNYYTFLVYAMTDSLVIGANTSISNYTGKI</sequence>
<dbReference type="SMART" id="SM00060">
    <property type="entry name" value="FN3"/>
    <property type="match status" value="2"/>
</dbReference>
<dbReference type="Gene3D" id="2.60.40.10">
    <property type="entry name" value="Immunoglobulins"/>
    <property type="match status" value="3"/>
</dbReference>
<organism evidence="3 4">
    <name type="scientific">Aquarana catesbeiana</name>
    <name type="common">American bullfrog</name>
    <name type="synonym">Rana catesbeiana</name>
    <dbReference type="NCBI Taxonomy" id="8400"/>
    <lineage>
        <taxon>Eukaryota</taxon>
        <taxon>Metazoa</taxon>
        <taxon>Chordata</taxon>
        <taxon>Craniata</taxon>
        <taxon>Vertebrata</taxon>
        <taxon>Euteleostomi</taxon>
        <taxon>Amphibia</taxon>
        <taxon>Batrachia</taxon>
        <taxon>Anura</taxon>
        <taxon>Neobatrachia</taxon>
        <taxon>Ranoidea</taxon>
        <taxon>Ranidae</taxon>
        <taxon>Aquarana</taxon>
    </lineage>
</organism>
<evidence type="ECO:0000256" key="1">
    <source>
        <dbReference type="ARBA" id="ARBA00022737"/>
    </source>
</evidence>
<protein>
    <recommendedName>
        <fullName evidence="2">Fibronectin type-III domain-containing protein</fullName>
    </recommendedName>
</protein>
<dbReference type="Proteomes" id="UP000228934">
    <property type="component" value="Unassembled WGS sequence"/>
</dbReference>
<evidence type="ECO:0000313" key="3">
    <source>
        <dbReference type="EMBL" id="PIO28960.1"/>
    </source>
</evidence>
<dbReference type="OrthoDB" id="10253954at2759"/>
<dbReference type="InterPro" id="IPR036116">
    <property type="entry name" value="FN3_sf"/>
</dbReference>
<keyword evidence="4" id="KW-1185">Reference proteome</keyword>
<dbReference type="SUPFAM" id="SSF49265">
    <property type="entry name" value="Fibronectin type III"/>
    <property type="match status" value="2"/>
</dbReference>